<reference evidence="2 3" key="1">
    <citation type="submission" date="2021-05" db="EMBL/GenBank/DDBJ databases">
        <title>Comparative genomic studies on the polysaccharide-degrading batcterial strains of the Flammeovirga genus.</title>
        <authorList>
            <person name="Zewei F."/>
            <person name="Zheng Z."/>
            <person name="Yu L."/>
            <person name="Ruyue G."/>
            <person name="Yanhong M."/>
            <person name="Yuanyuan C."/>
            <person name="Jingyan G."/>
            <person name="Wenjun H."/>
        </authorList>
    </citation>
    <scope>NUCLEOTIDE SEQUENCE [LARGE SCALE GENOMIC DNA]</scope>
    <source>
        <strain evidence="2 3">YS10</strain>
    </source>
</reference>
<accession>A0ABX8GWV0</accession>
<dbReference type="Gene3D" id="1.10.390.10">
    <property type="entry name" value="Neutral Protease Domain 2"/>
    <property type="match status" value="1"/>
</dbReference>
<feature type="domain" description="Peptidase M1 membrane alanine aminopeptidase" evidence="1">
    <location>
        <begin position="357"/>
        <end position="562"/>
    </location>
</feature>
<keyword evidence="3" id="KW-1185">Reference proteome</keyword>
<gene>
    <name evidence="2" type="ORF">KM029_03795</name>
</gene>
<dbReference type="InterPro" id="IPR027268">
    <property type="entry name" value="Peptidase_M4/M1_CTD_sf"/>
</dbReference>
<sequence length="755" mass="87940">MRLTLLTTSLLFIGLTHLSFGQKEAYNNNKFRQLDQELPTPNVYRTGSGAPGHNYWQQKADYVINASLDETIHQLKGEEKITYTNNSPNTIKYLWIQLDQNMRAKNSNTYKIQQNKIKEKISPSGIQRIEGYPEYDGGHKIEAVTDKNGNPIPFNINQTMMRVDIASPLLPSETVEVNIKWHFNINDRTLMGGRGGYETFAEDGNTLYTITQWYPRMAVYDDVNGWQNKQFLGDGEFALTFGDFDVKLTVPADHIVAATGVLQDSSILSEKQLERIEKAKFAEKPVEIVTHKEAIKNEKKKDKGTKTWHYKAENVRDFALGSSRKFIWDAMGVEVEGKRVMAMSYYPKEAYELYNRYSTEAVAHTLEVYSKFTFAYPYPVAISVEADNGMEYPMICFNYGRVDEKGHYSKRTKYGMLSVIIHEVGHNYFPMIVNSDERQWTWMDEGLNSFLQFLAEQEWEEGYPSMEGFPELITDYMKGNPDNISPIMTNSESIHQFGYNAYSKPATALNILRETVMGRELFDYAFKEYANRWKFKHPTPADFFRTMEDASGVDLDWFWRGWFYTIEPCDISIKNVQFEDFNTQDPSIEAPKRKAERDEQPLTITEIHNKEENLPRRVDRKPELKDFYNTYDPLDVSKEETEKYKRYSSSLNENDKQWINEGHFVYQVDFENIGGLVMPIIIELQYADGSKDKKYIPAEIWKKDDKVVSKVFVCDKEVNQFVLDPNRETADIDTFNNYFPRKENTSRFKLYKANH</sequence>
<proteinExistence type="predicted"/>
<dbReference type="InterPro" id="IPR014782">
    <property type="entry name" value="Peptidase_M1_dom"/>
</dbReference>
<dbReference type="PANTHER" id="PTHR11533">
    <property type="entry name" value="PROTEASE M1 ZINC METALLOPROTEASE"/>
    <property type="match status" value="1"/>
</dbReference>
<name>A0ABX8GWV0_9BACT</name>
<dbReference type="PANTHER" id="PTHR11533:SF174">
    <property type="entry name" value="PUROMYCIN-SENSITIVE AMINOPEPTIDASE-RELATED"/>
    <property type="match status" value="1"/>
</dbReference>
<evidence type="ECO:0000313" key="3">
    <source>
        <dbReference type="Proteomes" id="UP000682802"/>
    </source>
</evidence>
<protein>
    <submittedName>
        <fullName evidence="2">M1 family metallopeptidase</fullName>
    </submittedName>
</protein>
<evidence type="ECO:0000313" key="2">
    <source>
        <dbReference type="EMBL" id="QWG08070.1"/>
    </source>
</evidence>
<dbReference type="Proteomes" id="UP000682802">
    <property type="component" value="Chromosome 1"/>
</dbReference>
<dbReference type="InterPro" id="IPR050344">
    <property type="entry name" value="Peptidase_M1_aminopeptidases"/>
</dbReference>
<dbReference type="CDD" id="cd09604">
    <property type="entry name" value="M1_APN_like"/>
    <property type="match status" value="1"/>
</dbReference>
<dbReference type="Pfam" id="PF01433">
    <property type="entry name" value="Peptidase_M1"/>
    <property type="match status" value="1"/>
</dbReference>
<dbReference type="SUPFAM" id="SSF55486">
    <property type="entry name" value="Metalloproteases ('zincins'), catalytic domain"/>
    <property type="match status" value="1"/>
</dbReference>
<evidence type="ECO:0000259" key="1">
    <source>
        <dbReference type="Pfam" id="PF01433"/>
    </source>
</evidence>
<organism evidence="2 3">
    <name type="scientific">Flammeovirga kamogawensis</name>
    <dbReference type="NCBI Taxonomy" id="373891"/>
    <lineage>
        <taxon>Bacteria</taxon>
        <taxon>Pseudomonadati</taxon>
        <taxon>Bacteroidota</taxon>
        <taxon>Cytophagia</taxon>
        <taxon>Cytophagales</taxon>
        <taxon>Flammeovirgaceae</taxon>
        <taxon>Flammeovirga</taxon>
    </lineage>
</organism>
<dbReference type="EMBL" id="CP076128">
    <property type="protein sequence ID" value="QWG08070.1"/>
    <property type="molecule type" value="Genomic_DNA"/>
</dbReference>
<dbReference type="RefSeq" id="WP_144075452.1">
    <property type="nucleotide sequence ID" value="NZ_CP076128.1"/>
</dbReference>